<name>A0A318ENP7_9FIRM</name>
<gene>
    <name evidence="2" type="ORF">C8E03_10557</name>
</gene>
<keyword evidence="2" id="KW-0328">Glycosyltransferase</keyword>
<feature type="transmembrane region" description="Helical" evidence="1">
    <location>
        <begin position="299"/>
        <end position="316"/>
    </location>
</feature>
<evidence type="ECO:0000313" key="3">
    <source>
        <dbReference type="Proteomes" id="UP000247523"/>
    </source>
</evidence>
<proteinExistence type="predicted"/>
<dbReference type="AlphaFoldDB" id="A0A318ENP7"/>
<comment type="caution">
    <text evidence="2">The sequence shown here is derived from an EMBL/GenBank/DDBJ whole genome shotgun (WGS) entry which is preliminary data.</text>
</comment>
<accession>A0A318ENP7</accession>
<reference evidence="2 3" key="1">
    <citation type="submission" date="2018-05" db="EMBL/GenBank/DDBJ databases">
        <title>Genomic Encyclopedia of Type Strains, Phase IV (KMG-IV): sequencing the most valuable type-strain genomes for metagenomic binning, comparative biology and taxonomic classification.</title>
        <authorList>
            <person name="Goeker M."/>
        </authorList>
    </citation>
    <scope>NUCLEOTIDE SEQUENCE [LARGE SCALE GENOMIC DNA]</scope>
    <source>
        <strain evidence="2 3">DSM 28816</strain>
    </source>
</reference>
<feature type="transmembrane region" description="Helical" evidence="1">
    <location>
        <begin position="376"/>
        <end position="394"/>
    </location>
</feature>
<keyword evidence="1" id="KW-0812">Transmembrane</keyword>
<evidence type="ECO:0000313" key="2">
    <source>
        <dbReference type="EMBL" id="PXV90150.1"/>
    </source>
</evidence>
<sequence>MDNLLRNLFDKELKIGKIKLTFLQFLLALGTTFAGIMLRKSVLHVVSQDYTGYWEPWIAMFQEHGFAAITMDFYDYTPPFMYFLYFISILPFSPMISYKVAMCMLDVVAAFFAGKIVYEGTKSKTKAIACYGIVFMLPTVVNNSALWCQCDVIYTMLLLICFYYFMKDKPFIAMLFYSIAFALKLQTLFVFPALIILWVKNKVQIKHFFLMPLMYFIGIIPAWIAGRPLLELLSIYVAQGSTDVWALSLNWPNIYYIYGIDSFIGPFSTAGKVFIIGILMCILYVLAKKRNNYKITNEFMIALFLFFAMLTVYFLPFMHERYGYMADVFAVIYCMFRLDQFYIPILHEIVSYAAYTLFLTKYLVEDGKSNVIIPTYLYSFVILFLIVDVGRSIYKHISVKKELGAV</sequence>
<keyword evidence="2" id="KW-0808">Transferase</keyword>
<feature type="transmembrane region" description="Helical" evidence="1">
    <location>
        <begin position="208"/>
        <end position="226"/>
    </location>
</feature>
<evidence type="ECO:0000256" key="1">
    <source>
        <dbReference type="SAM" id="Phobius"/>
    </source>
</evidence>
<feature type="transmembrane region" description="Helical" evidence="1">
    <location>
        <begin position="20"/>
        <end position="38"/>
    </location>
</feature>
<feature type="transmembrane region" description="Helical" evidence="1">
    <location>
        <begin position="145"/>
        <end position="165"/>
    </location>
</feature>
<protein>
    <submittedName>
        <fullName evidence="2">Gpi18-like mannosyltransferase</fullName>
    </submittedName>
</protein>
<organism evidence="2 3">
    <name type="scientific">Lachnotalea glycerini</name>
    <dbReference type="NCBI Taxonomy" id="1763509"/>
    <lineage>
        <taxon>Bacteria</taxon>
        <taxon>Bacillati</taxon>
        <taxon>Bacillota</taxon>
        <taxon>Clostridia</taxon>
        <taxon>Lachnospirales</taxon>
        <taxon>Lachnospiraceae</taxon>
        <taxon>Lachnotalea</taxon>
    </lineage>
</organism>
<dbReference type="EMBL" id="QICS01000005">
    <property type="protein sequence ID" value="PXV90150.1"/>
    <property type="molecule type" value="Genomic_DNA"/>
</dbReference>
<keyword evidence="1" id="KW-1133">Transmembrane helix</keyword>
<feature type="transmembrane region" description="Helical" evidence="1">
    <location>
        <begin position="263"/>
        <end position="287"/>
    </location>
</feature>
<feature type="transmembrane region" description="Helical" evidence="1">
    <location>
        <begin position="171"/>
        <end position="199"/>
    </location>
</feature>
<keyword evidence="1" id="KW-0472">Membrane</keyword>
<dbReference type="GO" id="GO:0016757">
    <property type="term" value="F:glycosyltransferase activity"/>
    <property type="evidence" value="ECO:0007669"/>
    <property type="project" value="UniProtKB-KW"/>
</dbReference>
<feature type="transmembrane region" description="Helical" evidence="1">
    <location>
        <begin position="80"/>
        <end position="98"/>
    </location>
</feature>
<dbReference type="Proteomes" id="UP000247523">
    <property type="component" value="Unassembled WGS sequence"/>
</dbReference>
<dbReference type="RefSeq" id="WP_110291089.1">
    <property type="nucleotide sequence ID" value="NZ_QICS01000005.1"/>
</dbReference>